<dbReference type="Gene3D" id="2.10.25.10">
    <property type="entry name" value="Laminin"/>
    <property type="match status" value="1"/>
</dbReference>
<name>A0AAV2BF80_9ARAC</name>
<organism evidence="1 2">
    <name type="scientific">Larinioides sclopetarius</name>
    <dbReference type="NCBI Taxonomy" id="280406"/>
    <lineage>
        <taxon>Eukaryota</taxon>
        <taxon>Metazoa</taxon>
        <taxon>Ecdysozoa</taxon>
        <taxon>Arthropoda</taxon>
        <taxon>Chelicerata</taxon>
        <taxon>Arachnida</taxon>
        <taxon>Araneae</taxon>
        <taxon>Araneomorphae</taxon>
        <taxon>Entelegynae</taxon>
        <taxon>Araneoidea</taxon>
        <taxon>Araneidae</taxon>
        <taxon>Larinioides</taxon>
    </lineage>
</organism>
<evidence type="ECO:0000313" key="1">
    <source>
        <dbReference type="EMBL" id="CAL1294564.1"/>
    </source>
</evidence>
<reference evidence="1 2" key="1">
    <citation type="submission" date="2024-04" db="EMBL/GenBank/DDBJ databases">
        <authorList>
            <person name="Rising A."/>
            <person name="Reimegard J."/>
            <person name="Sonavane S."/>
            <person name="Akerstrom W."/>
            <person name="Nylinder S."/>
            <person name="Hedman E."/>
            <person name="Kallberg Y."/>
        </authorList>
    </citation>
    <scope>NUCLEOTIDE SEQUENCE [LARGE SCALE GENOMIC DNA]</scope>
</reference>
<gene>
    <name evidence="1" type="ORF">LARSCL_LOCUS18779</name>
</gene>
<evidence type="ECO:0008006" key="3">
    <source>
        <dbReference type="Google" id="ProtNLM"/>
    </source>
</evidence>
<evidence type="ECO:0000313" key="2">
    <source>
        <dbReference type="Proteomes" id="UP001497382"/>
    </source>
</evidence>
<dbReference type="Proteomes" id="UP001497382">
    <property type="component" value="Unassembled WGS sequence"/>
</dbReference>
<protein>
    <recommendedName>
        <fullName evidence="3">TIL domain-containing protein</fullName>
    </recommendedName>
</protein>
<accession>A0AAV2BF80</accession>
<comment type="caution">
    <text evidence="1">The sequence shown here is derived from an EMBL/GenBank/DDBJ whole genome shotgun (WGS) entry which is preliminary data.</text>
</comment>
<dbReference type="AlphaFoldDB" id="A0AAV2BF80"/>
<feature type="non-terminal residue" evidence="1">
    <location>
        <position position="1"/>
    </location>
</feature>
<dbReference type="EMBL" id="CAXIEN010000349">
    <property type="protein sequence ID" value="CAL1294564.1"/>
    <property type="molecule type" value="Genomic_DNA"/>
</dbReference>
<sequence length="141" mass="15580">LSEGWITKSGRRDTRIRQPLRPCLGTQLGADVKLQRAFLFLVLHLANGQCEQWTEDELISCIMQGTCYDCSIGCDCNSGYVRSIEGVCIPTNLCSSIDGDEVTVAEDRGCPKQSLCRRSCIRSGKKGGRCTGPKKRKCRCN</sequence>
<proteinExistence type="predicted"/>
<keyword evidence="2" id="KW-1185">Reference proteome</keyword>